<dbReference type="PANTHER" id="PTHR30204">
    <property type="entry name" value="REDOX-CYCLING DRUG-SENSING TRANSCRIPTIONAL ACTIVATOR SOXR"/>
    <property type="match status" value="1"/>
</dbReference>
<keyword evidence="1" id="KW-0805">Transcription regulation</keyword>
<accession>A0ABT3P3Z9</accession>
<dbReference type="PRINTS" id="PR00040">
    <property type="entry name" value="HTHMERR"/>
</dbReference>
<gene>
    <name evidence="5" type="ORF">OF850_23225</name>
</gene>
<keyword evidence="2 5" id="KW-0238">DNA-binding</keyword>
<keyword evidence="3" id="KW-0804">Transcription</keyword>
<reference evidence="5 6" key="1">
    <citation type="submission" date="2022-10" db="EMBL/GenBank/DDBJ databases">
        <title>Roseococcus glaciei nov., sp. nov., isolated from glacier.</title>
        <authorList>
            <person name="Liu Q."/>
            <person name="Xin Y.-H."/>
        </authorList>
    </citation>
    <scope>NUCLEOTIDE SEQUENCE [LARGE SCALE GENOMIC DNA]</scope>
    <source>
        <strain evidence="5 6">MDT2-1-1</strain>
    </source>
</reference>
<evidence type="ECO:0000256" key="2">
    <source>
        <dbReference type="ARBA" id="ARBA00023125"/>
    </source>
</evidence>
<feature type="domain" description="HTH merR-type" evidence="4">
    <location>
        <begin position="1"/>
        <end position="55"/>
    </location>
</feature>
<dbReference type="Pfam" id="PF00376">
    <property type="entry name" value="MerR"/>
    <property type="match status" value="1"/>
</dbReference>
<dbReference type="GO" id="GO:0003677">
    <property type="term" value="F:DNA binding"/>
    <property type="evidence" value="ECO:0007669"/>
    <property type="project" value="UniProtKB-KW"/>
</dbReference>
<organism evidence="5 6">
    <name type="scientific">Sabulicella glaciei</name>
    <dbReference type="NCBI Taxonomy" id="2984948"/>
    <lineage>
        <taxon>Bacteria</taxon>
        <taxon>Pseudomonadati</taxon>
        <taxon>Pseudomonadota</taxon>
        <taxon>Alphaproteobacteria</taxon>
        <taxon>Acetobacterales</taxon>
        <taxon>Acetobacteraceae</taxon>
        <taxon>Sabulicella</taxon>
    </lineage>
</organism>
<proteinExistence type="predicted"/>
<dbReference type="PROSITE" id="PS00552">
    <property type="entry name" value="HTH_MERR_1"/>
    <property type="match status" value="1"/>
</dbReference>
<dbReference type="InterPro" id="IPR047057">
    <property type="entry name" value="MerR_fam"/>
</dbReference>
<dbReference type="PROSITE" id="PS50937">
    <property type="entry name" value="HTH_MERR_2"/>
    <property type="match status" value="1"/>
</dbReference>
<evidence type="ECO:0000313" key="6">
    <source>
        <dbReference type="Proteomes" id="UP001526430"/>
    </source>
</evidence>
<protein>
    <submittedName>
        <fullName evidence="5">MerR family DNA-binding transcriptional regulator</fullName>
    </submittedName>
</protein>
<dbReference type="InterPro" id="IPR000551">
    <property type="entry name" value="MerR-type_HTH_dom"/>
</dbReference>
<dbReference type="SMART" id="SM00422">
    <property type="entry name" value="HTH_MERR"/>
    <property type="match status" value="1"/>
</dbReference>
<comment type="caution">
    <text evidence="5">The sequence shown here is derived from an EMBL/GenBank/DDBJ whole genome shotgun (WGS) entry which is preliminary data.</text>
</comment>
<dbReference type="InterPro" id="IPR009061">
    <property type="entry name" value="DNA-bd_dom_put_sf"/>
</dbReference>
<dbReference type="RefSeq" id="WP_301592763.1">
    <property type="nucleotide sequence ID" value="NZ_JAPFQI010000043.1"/>
</dbReference>
<evidence type="ECO:0000313" key="5">
    <source>
        <dbReference type="EMBL" id="MCW8088494.1"/>
    </source>
</evidence>
<evidence type="ECO:0000256" key="1">
    <source>
        <dbReference type="ARBA" id="ARBA00023015"/>
    </source>
</evidence>
<name>A0ABT3P3Z9_9PROT</name>
<sequence>MNISEAAKRSGVTAKMIRHYEAIGLISSDRKANNFRTYTDKTISILRFIRHARELNLPSPR</sequence>
<dbReference type="Gene3D" id="1.10.1660.10">
    <property type="match status" value="1"/>
</dbReference>
<dbReference type="PANTHER" id="PTHR30204:SF94">
    <property type="entry name" value="HEAVY METAL-DEPENDENT TRANSCRIPTIONAL REGULATOR HI_0293-RELATED"/>
    <property type="match status" value="1"/>
</dbReference>
<evidence type="ECO:0000256" key="3">
    <source>
        <dbReference type="ARBA" id="ARBA00023163"/>
    </source>
</evidence>
<dbReference type="SUPFAM" id="SSF46955">
    <property type="entry name" value="Putative DNA-binding domain"/>
    <property type="match status" value="1"/>
</dbReference>
<dbReference type="EMBL" id="JAPFQI010000043">
    <property type="protein sequence ID" value="MCW8088494.1"/>
    <property type="molecule type" value="Genomic_DNA"/>
</dbReference>
<dbReference type="Proteomes" id="UP001526430">
    <property type="component" value="Unassembled WGS sequence"/>
</dbReference>
<keyword evidence="6" id="KW-1185">Reference proteome</keyword>
<evidence type="ECO:0000259" key="4">
    <source>
        <dbReference type="PROSITE" id="PS50937"/>
    </source>
</evidence>